<dbReference type="PANTHER" id="PTHR31118:SF12">
    <property type="entry name" value="CYCLASE-LIKE PROTEIN 2"/>
    <property type="match status" value="1"/>
</dbReference>
<dbReference type="PANTHER" id="PTHR31118">
    <property type="entry name" value="CYCLASE-LIKE PROTEIN 2"/>
    <property type="match status" value="1"/>
</dbReference>
<gene>
    <name evidence="1" type="ORF">DSM19430T_03030</name>
</gene>
<protein>
    <submittedName>
        <fullName evidence="1">Cyclase</fullName>
    </submittedName>
</protein>
<dbReference type="AlphaFoldDB" id="A0A7J0BPP2"/>
<dbReference type="SUPFAM" id="SSF102198">
    <property type="entry name" value="Putative cyclase"/>
    <property type="match status" value="1"/>
</dbReference>
<dbReference type="Pfam" id="PF04199">
    <property type="entry name" value="Cyclase"/>
    <property type="match status" value="1"/>
</dbReference>
<accession>A0A7J0BPP2</accession>
<dbReference type="GO" id="GO:0004061">
    <property type="term" value="F:arylformamidase activity"/>
    <property type="evidence" value="ECO:0007669"/>
    <property type="project" value="InterPro"/>
</dbReference>
<dbReference type="InterPro" id="IPR007325">
    <property type="entry name" value="KFase/CYL"/>
</dbReference>
<dbReference type="InterPro" id="IPR037175">
    <property type="entry name" value="KFase_sf"/>
</dbReference>
<dbReference type="Gene3D" id="3.50.30.50">
    <property type="entry name" value="Putative cyclase"/>
    <property type="match status" value="1"/>
</dbReference>
<evidence type="ECO:0000313" key="2">
    <source>
        <dbReference type="Proteomes" id="UP000503820"/>
    </source>
</evidence>
<evidence type="ECO:0000313" key="1">
    <source>
        <dbReference type="EMBL" id="GFM35619.1"/>
    </source>
</evidence>
<dbReference type="GO" id="GO:0019441">
    <property type="term" value="P:L-tryptophan catabolic process to kynurenine"/>
    <property type="evidence" value="ECO:0007669"/>
    <property type="project" value="InterPro"/>
</dbReference>
<dbReference type="Proteomes" id="UP000503820">
    <property type="component" value="Unassembled WGS sequence"/>
</dbReference>
<dbReference type="EMBL" id="BLVP01000001">
    <property type="protein sequence ID" value="GFM35619.1"/>
    <property type="molecule type" value="Genomic_DNA"/>
</dbReference>
<keyword evidence="2" id="KW-1185">Reference proteome</keyword>
<sequence>MPLWPGDPATRFMPCADIAEHGFALRAFSMSEHGGTHCNAPNTFFPTGPDIAQVLHEPPVLPIAVADFSEHAARDARALFLPEHLAGWEGRNGLVQPGTLFCVHTGWDVLWAQPRQFLGLCREQEGKGVMCFPAFAQETAELLMHGRGAAGVGIDTHGVDSPADDGYAVNRTVLAAGGLVLECLAGLNVLPATGATAVIGGLRLEGGTGCPVSVTVFVP</sequence>
<reference evidence="1 2" key="1">
    <citation type="submission" date="2020-05" db="EMBL/GenBank/DDBJ databases">
        <title>Draft genome sequence of Desulfovibrio psychrotolerans JS1T.</title>
        <authorList>
            <person name="Ueno A."/>
            <person name="Tamazawa S."/>
            <person name="Tamamura S."/>
            <person name="Murakami T."/>
            <person name="Kiyama T."/>
            <person name="Inomata H."/>
            <person name="Amano Y."/>
            <person name="Miyakawa K."/>
            <person name="Tamaki H."/>
            <person name="Naganuma T."/>
            <person name="Kaneko K."/>
        </authorList>
    </citation>
    <scope>NUCLEOTIDE SEQUENCE [LARGE SCALE GENOMIC DNA]</scope>
    <source>
        <strain evidence="1 2">JS1</strain>
    </source>
</reference>
<comment type="caution">
    <text evidence="1">The sequence shown here is derived from an EMBL/GenBank/DDBJ whole genome shotgun (WGS) entry which is preliminary data.</text>
</comment>
<proteinExistence type="predicted"/>
<organism evidence="1 2">
    <name type="scientific">Desulfovibrio psychrotolerans</name>
    <dbReference type="NCBI Taxonomy" id="415242"/>
    <lineage>
        <taxon>Bacteria</taxon>
        <taxon>Pseudomonadati</taxon>
        <taxon>Thermodesulfobacteriota</taxon>
        <taxon>Desulfovibrionia</taxon>
        <taxon>Desulfovibrionales</taxon>
        <taxon>Desulfovibrionaceae</taxon>
        <taxon>Desulfovibrio</taxon>
    </lineage>
</organism>
<name>A0A7J0BPP2_9BACT</name>